<dbReference type="GO" id="GO:0034272">
    <property type="term" value="C:phosphatidylinositol 3-kinase complex, class III, type II"/>
    <property type="evidence" value="ECO:0007669"/>
    <property type="project" value="TreeGrafter"/>
</dbReference>
<feature type="compositionally biased region" description="Polar residues" evidence="3">
    <location>
        <begin position="161"/>
        <end position="171"/>
    </location>
</feature>
<evidence type="ECO:0000259" key="4">
    <source>
        <dbReference type="PROSITE" id="PS50290"/>
    </source>
</evidence>
<dbReference type="InterPro" id="IPR036940">
    <property type="entry name" value="PI3/4_kinase_cat_sf"/>
</dbReference>
<dbReference type="GO" id="GO:0005777">
    <property type="term" value="C:peroxisome"/>
    <property type="evidence" value="ECO:0007669"/>
    <property type="project" value="TreeGrafter"/>
</dbReference>
<name>A0A812P9C1_9DINO</name>
<dbReference type="AlphaFoldDB" id="A0A812P9C1"/>
<dbReference type="Gene3D" id="3.30.1010.10">
    <property type="entry name" value="Phosphatidylinositol 3-kinase Catalytic Subunit, Chain A, domain 4"/>
    <property type="match status" value="1"/>
</dbReference>
<keyword evidence="1" id="KW-0808">Transferase</keyword>
<dbReference type="GO" id="GO:0005768">
    <property type="term" value="C:endosome"/>
    <property type="evidence" value="ECO:0007669"/>
    <property type="project" value="TreeGrafter"/>
</dbReference>
<dbReference type="PROSITE" id="PS00915">
    <property type="entry name" value="PI3_4_KINASE_1"/>
    <property type="match status" value="1"/>
</dbReference>
<keyword evidence="2" id="KW-0418">Kinase</keyword>
<dbReference type="PANTHER" id="PTHR10048">
    <property type="entry name" value="PHOSPHATIDYLINOSITOL KINASE"/>
    <property type="match status" value="1"/>
</dbReference>
<dbReference type="SMART" id="SM00146">
    <property type="entry name" value="PI3Kc"/>
    <property type="match status" value="1"/>
</dbReference>
<dbReference type="PANTHER" id="PTHR10048:SF7">
    <property type="entry name" value="PHOSPHATIDYLINOSITOL 3-KINASE CATALYTIC SUBUNIT TYPE 3"/>
    <property type="match status" value="1"/>
</dbReference>
<accession>A0A812P9C1</accession>
<proteinExistence type="predicted"/>
<evidence type="ECO:0000256" key="2">
    <source>
        <dbReference type="ARBA" id="ARBA00022777"/>
    </source>
</evidence>
<dbReference type="InterPro" id="IPR018936">
    <property type="entry name" value="PI3/4_kinase_CS"/>
</dbReference>
<evidence type="ECO:0000313" key="6">
    <source>
        <dbReference type="Proteomes" id="UP000601435"/>
    </source>
</evidence>
<feature type="compositionally biased region" description="Basic and acidic residues" evidence="3">
    <location>
        <begin position="106"/>
        <end position="135"/>
    </location>
</feature>
<dbReference type="PROSITE" id="PS50290">
    <property type="entry name" value="PI3_4_KINASE_3"/>
    <property type="match status" value="1"/>
</dbReference>
<sequence length="558" mass="62237">MQSDFNGRQYDAVFCEKALAMIADQRRLCYQMRVLCRTVQAAAGGNVGRNSALRQQLTLLNQRRVRREADQAPMQDPEHGTQGRRLRPSASLDVLTAPTEEIPSDSTRRDRSPQLSRVQEESSRELDRSRTRSESLEDEDMVRPKKSRVLFAPDVGECDDTQTQGSGSPSSFPRERSASAVSLCRLPSQEGRLESEELVPTSRCPCFACCFRQNQKPKQDIIREEWRYDPSLQQFGNQDLTLLDVSGVKLPVDPTQSLGALEPKRCFVANSAVAPVVLAYQATEADEGDSMQTGHRLYAMKKGDDLRQDALVLQIFRLMETAWAEHGLREVSLMPYDEGFAAFVPKAKNVSRILEEFDGDITEFIKKHCSGSTSSAYDRLCGSTAGYCVATYLLGIGDRHLDNIMMTEDGHFFHIDFGFVLGEDPKPGCPADTTDFVNFSGRPSRSFAGPLVSGRRFFHWRRALEGMASQCCETMRSSQSILSESDCTLSSMTHQQLLRLQLRSSTTRRPCFPSSTTSCTRCNGSKTGADRSRFVLALKSSGVGSPALRRRRNTSAHL</sequence>
<dbReference type="InterPro" id="IPR000403">
    <property type="entry name" value="PI3/4_kinase_cat_dom"/>
</dbReference>
<gene>
    <name evidence="5" type="primary">pikE</name>
    <name evidence="5" type="ORF">SNEC2469_LOCUS8689</name>
</gene>
<dbReference type="EMBL" id="CAJNJA010014252">
    <property type="protein sequence ID" value="CAE7338658.1"/>
    <property type="molecule type" value="Genomic_DNA"/>
</dbReference>
<evidence type="ECO:0000313" key="5">
    <source>
        <dbReference type="EMBL" id="CAE7338658.1"/>
    </source>
</evidence>
<dbReference type="GO" id="GO:0048015">
    <property type="term" value="P:phosphatidylinositol-mediated signaling"/>
    <property type="evidence" value="ECO:0007669"/>
    <property type="project" value="TreeGrafter"/>
</dbReference>
<dbReference type="GO" id="GO:0016303">
    <property type="term" value="F:1-phosphatidylinositol-3-kinase activity"/>
    <property type="evidence" value="ECO:0007669"/>
    <property type="project" value="TreeGrafter"/>
</dbReference>
<dbReference type="PROSITE" id="PS00916">
    <property type="entry name" value="PI3_4_KINASE_2"/>
    <property type="match status" value="1"/>
</dbReference>
<dbReference type="GO" id="GO:0034271">
    <property type="term" value="C:phosphatidylinositol 3-kinase complex, class III, type I"/>
    <property type="evidence" value="ECO:0007669"/>
    <property type="project" value="TreeGrafter"/>
</dbReference>
<dbReference type="GO" id="GO:0000045">
    <property type="term" value="P:autophagosome assembly"/>
    <property type="evidence" value="ECO:0007669"/>
    <property type="project" value="TreeGrafter"/>
</dbReference>
<reference evidence="5" key="1">
    <citation type="submission" date="2021-02" db="EMBL/GenBank/DDBJ databases">
        <authorList>
            <person name="Dougan E. K."/>
            <person name="Rhodes N."/>
            <person name="Thang M."/>
            <person name="Chan C."/>
        </authorList>
    </citation>
    <scope>NUCLEOTIDE SEQUENCE</scope>
</reference>
<dbReference type="SUPFAM" id="SSF56112">
    <property type="entry name" value="Protein kinase-like (PK-like)"/>
    <property type="match status" value="1"/>
</dbReference>
<dbReference type="GO" id="GO:0006897">
    <property type="term" value="P:endocytosis"/>
    <property type="evidence" value="ECO:0007669"/>
    <property type="project" value="TreeGrafter"/>
</dbReference>
<dbReference type="InterPro" id="IPR011009">
    <property type="entry name" value="Kinase-like_dom_sf"/>
</dbReference>
<comment type="caution">
    <text evidence="5">The sequence shown here is derived from an EMBL/GenBank/DDBJ whole genome shotgun (WGS) entry which is preliminary data.</text>
</comment>
<feature type="domain" description="PI3K/PI4K catalytic" evidence="4">
    <location>
        <begin position="262"/>
        <end position="527"/>
    </location>
</feature>
<dbReference type="OrthoDB" id="67688at2759"/>
<keyword evidence="6" id="KW-1185">Reference proteome</keyword>
<dbReference type="Gene3D" id="1.10.1070.11">
    <property type="entry name" value="Phosphatidylinositol 3-/4-kinase, catalytic domain"/>
    <property type="match status" value="1"/>
</dbReference>
<dbReference type="InterPro" id="IPR015433">
    <property type="entry name" value="PI3/4_kinase"/>
</dbReference>
<organism evidence="5 6">
    <name type="scientific">Symbiodinium necroappetens</name>
    <dbReference type="NCBI Taxonomy" id="1628268"/>
    <lineage>
        <taxon>Eukaryota</taxon>
        <taxon>Sar</taxon>
        <taxon>Alveolata</taxon>
        <taxon>Dinophyceae</taxon>
        <taxon>Suessiales</taxon>
        <taxon>Symbiodiniaceae</taxon>
        <taxon>Symbiodinium</taxon>
    </lineage>
</organism>
<protein>
    <submittedName>
        <fullName evidence="5">PikE protein</fullName>
    </submittedName>
</protein>
<evidence type="ECO:0000256" key="1">
    <source>
        <dbReference type="ARBA" id="ARBA00022679"/>
    </source>
</evidence>
<feature type="region of interest" description="Disordered" evidence="3">
    <location>
        <begin position="68"/>
        <end position="176"/>
    </location>
</feature>
<dbReference type="GO" id="GO:0000407">
    <property type="term" value="C:phagophore assembly site"/>
    <property type="evidence" value="ECO:0007669"/>
    <property type="project" value="TreeGrafter"/>
</dbReference>
<dbReference type="Pfam" id="PF00454">
    <property type="entry name" value="PI3_PI4_kinase"/>
    <property type="match status" value="1"/>
</dbReference>
<evidence type="ECO:0000256" key="3">
    <source>
        <dbReference type="SAM" id="MobiDB-lite"/>
    </source>
</evidence>
<dbReference type="Proteomes" id="UP000601435">
    <property type="component" value="Unassembled WGS sequence"/>
</dbReference>